<sequence length="104" mass="11744">MVKDPSVPKAKGIVMQEPEEKTIRTTIVPSQGSKDKDKAKMIKPDKPLKKKNQIMIDEDVGRNLKAQLQAELEEEERLAGQKEKEANIALIVEWDDVQAMMDAD</sequence>
<gene>
    <name evidence="2" type="ORF">Tci_055902</name>
</gene>
<feature type="compositionally biased region" description="Basic and acidic residues" evidence="1">
    <location>
        <begin position="33"/>
        <end position="47"/>
    </location>
</feature>
<evidence type="ECO:0000256" key="1">
    <source>
        <dbReference type="SAM" id="MobiDB-lite"/>
    </source>
</evidence>
<dbReference type="EMBL" id="BKCJ010008779">
    <property type="protein sequence ID" value="GEU83924.1"/>
    <property type="molecule type" value="Genomic_DNA"/>
</dbReference>
<name>A0A6L2NHB3_TANCI</name>
<organism evidence="2">
    <name type="scientific">Tanacetum cinerariifolium</name>
    <name type="common">Dalmatian daisy</name>
    <name type="synonym">Chrysanthemum cinerariifolium</name>
    <dbReference type="NCBI Taxonomy" id="118510"/>
    <lineage>
        <taxon>Eukaryota</taxon>
        <taxon>Viridiplantae</taxon>
        <taxon>Streptophyta</taxon>
        <taxon>Embryophyta</taxon>
        <taxon>Tracheophyta</taxon>
        <taxon>Spermatophyta</taxon>
        <taxon>Magnoliopsida</taxon>
        <taxon>eudicotyledons</taxon>
        <taxon>Gunneridae</taxon>
        <taxon>Pentapetalae</taxon>
        <taxon>asterids</taxon>
        <taxon>campanulids</taxon>
        <taxon>Asterales</taxon>
        <taxon>Asteraceae</taxon>
        <taxon>Asteroideae</taxon>
        <taxon>Anthemideae</taxon>
        <taxon>Anthemidinae</taxon>
        <taxon>Tanacetum</taxon>
    </lineage>
</organism>
<reference evidence="2" key="1">
    <citation type="journal article" date="2019" name="Sci. Rep.">
        <title>Draft genome of Tanacetum cinerariifolium, the natural source of mosquito coil.</title>
        <authorList>
            <person name="Yamashiro T."/>
            <person name="Shiraishi A."/>
            <person name="Satake H."/>
            <person name="Nakayama K."/>
        </authorList>
    </citation>
    <scope>NUCLEOTIDE SEQUENCE</scope>
</reference>
<evidence type="ECO:0000313" key="2">
    <source>
        <dbReference type="EMBL" id="GEU83924.1"/>
    </source>
</evidence>
<protein>
    <submittedName>
        <fullName evidence="2">Uncharacterized protein</fullName>
    </submittedName>
</protein>
<proteinExistence type="predicted"/>
<accession>A0A6L2NHB3</accession>
<feature type="region of interest" description="Disordered" evidence="1">
    <location>
        <begin position="28"/>
        <end position="48"/>
    </location>
</feature>
<comment type="caution">
    <text evidence="2">The sequence shown here is derived from an EMBL/GenBank/DDBJ whole genome shotgun (WGS) entry which is preliminary data.</text>
</comment>
<dbReference type="AlphaFoldDB" id="A0A6L2NHB3"/>